<dbReference type="GO" id="GO:0003688">
    <property type="term" value="F:DNA replication origin binding"/>
    <property type="evidence" value="ECO:0007669"/>
    <property type="project" value="TreeGrafter"/>
</dbReference>
<dbReference type="Gene3D" id="3.40.50.300">
    <property type="entry name" value="P-loop containing nucleotide triphosphate hydrolases"/>
    <property type="match status" value="1"/>
</dbReference>
<evidence type="ECO:0000313" key="1">
    <source>
        <dbReference type="EMBL" id="SPH18510.1"/>
    </source>
</evidence>
<organism evidence="1 2">
    <name type="scientific">Albidovulum aquaemixtae</name>
    <dbReference type="NCBI Taxonomy" id="1542388"/>
    <lineage>
        <taxon>Bacteria</taxon>
        <taxon>Pseudomonadati</taxon>
        <taxon>Pseudomonadota</taxon>
        <taxon>Alphaproteobacteria</taxon>
        <taxon>Rhodobacterales</taxon>
        <taxon>Paracoccaceae</taxon>
        <taxon>Albidovulum</taxon>
    </lineage>
</organism>
<proteinExistence type="predicted"/>
<dbReference type="PANTHER" id="PTHR30050">
    <property type="entry name" value="CHROMOSOMAL REPLICATION INITIATOR PROTEIN DNAA"/>
    <property type="match status" value="1"/>
</dbReference>
<dbReference type="Gene3D" id="1.10.8.60">
    <property type="match status" value="1"/>
</dbReference>
<name>A0A2R8B7G2_9RHOB</name>
<keyword evidence="2" id="KW-1185">Reference proteome</keyword>
<dbReference type="Proteomes" id="UP000244924">
    <property type="component" value="Unassembled WGS sequence"/>
</dbReference>
<dbReference type="OrthoDB" id="7390113at2"/>
<dbReference type="GO" id="GO:0006270">
    <property type="term" value="P:DNA replication initiation"/>
    <property type="evidence" value="ECO:0007669"/>
    <property type="project" value="TreeGrafter"/>
</dbReference>
<dbReference type="SUPFAM" id="SSF52540">
    <property type="entry name" value="P-loop containing nucleoside triphosphate hydrolases"/>
    <property type="match status" value="1"/>
</dbReference>
<dbReference type="GO" id="GO:0005886">
    <property type="term" value="C:plasma membrane"/>
    <property type="evidence" value="ECO:0007669"/>
    <property type="project" value="TreeGrafter"/>
</dbReference>
<accession>A0A2R8B7G2</accession>
<evidence type="ECO:0000313" key="2">
    <source>
        <dbReference type="Proteomes" id="UP000244924"/>
    </source>
</evidence>
<protein>
    <submittedName>
        <fullName evidence="1">DnaA regulatory inactivator Hda</fullName>
    </submittedName>
</protein>
<dbReference type="AlphaFoldDB" id="A0A2R8B7G2"/>
<reference evidence="1 2" key="1">
    <citation type="submission" date="2018-03" db="EMBL/GenBank/DDBJ databases">
        <authorList>
            <person name="Keele B.F."/>
        </authorList>
    </citation>
    <scope>NUCLEOTIDE SEQUENCE [LARGE SCALE GENOMIC DNA]</scope>
    <source>
        <strain evidence="1 2">CECT 8626</strain>
    </source>
</reference>
<dbReference type="EMBL" id="OMOQ01000001">
    <property type="protein sequence ID" value="SPH18510.1"/>
    <property type="molecule type" value="Genomic_DNA"/>
</dbReference>
<gene>
    <name evidence="1" type="primary">hda</name>
    <name evidence="1" type="ORF">DEA8626_02049</name>
</gene>
<dbReference type="PANTHER" id="PTHR30050:SF5">
    <property type="entry name" value="DNAA REGULATORY INACTIVATOR HDA"/>
    <property type="match status" value="1"/>
</dbReference>
<sequence length="223" mass="23935">MTRQLTLDLPVRPALGREDFFVSPSNELAVATLDRGDWPGGKLLLIGPAGSGKSHLAQVWAGAESAGVFIAEKLLDGLPDARAIVVEDVDRIAGDKAAETQLFHLHNHAQAHRIPLLMTARSAPTRWGLVLPDLASRLEATALATLLPPDDALLAAVLVKLFSDRQISVAPLVVERLLPRIDRSFAGLHRLVAALDAAALSRKRPITWTIASEVLDTLSPETP</sequence>
<dbReference type="InterPro" id="IPR027417">
    <property type="entry name" value="P-loop_NTPase"/>
</dbReference>
<dbReference type="RefSeq" id="WP_108852827.1">
    <property type="nucleotide sequence ID" value="NZ_OMOQ01000001.1"/>
</dbReference>